<dbReference type="GO" id="GO:0005886">
    <property type="term" value="C:plasma membrane"/>
    <property type="evidence" value="ECO:0007669"/>
    <property type="project" value="UniProtKB-SubCell"/>
</dbReference>
<protein>
    <submittedName>
        <fullName evidence="6">Spore germination protein GerKA</fullName>
    </submittedName>
</protein>
<name>A0A0A8X970_MESS1</name>
<feature type="transmembrane region" description="Helical" evidence="5">
    <location>
        <begin position="377"/>
        <end position="396"/>
    </location>
</feature>
<dbReference type="GO" id="GO:0009847">
    <property type="term" value="P:spore germination"/>
    <property type="evidence" value="ECO:0007669"/>
    <property type="project" value="UniProtKB-UniRule"/>
</dbReference>
<dbReference type="AlphaFoldDB" id="A0A0A8X970"/>
<dbReference type="InterPro" id="IPR050768">
    <property type="entry name" value="UPF0353/GerABKA_families"/>
</dbReference>
<dbReference type="PIRSF" id="PIRSF005690">
    <property type="entry name" value="GerBA"/>
    <property type="match status" value="1"/>
</dbReference>
<feature type="transmembrane region" description="Helical" evidence="5">
    <location>
        <begin position="288"/>
        <end position="309"/>
    </location>
</feature>
<evidence type="ECO:0000313" key="7">
    <source>
        <dbReference type="Proteomes" id="UP000031014"/>
    </source>
</evidence>
<dbReference type="OrthoDB" id="9772630at2"/>
<evidence type="ECO:0000256" key="1">
    <source>
        <dbReference type="ARBA" id="ARBA00004141"/>
    </source>
</evidence>
<sequence length="496" mass="56380">MMKKFRLPTSNSVNKEVPCSGYQIIKAAFQHTEDFKELEFKRDNTTLLFCFLETLISEEKLKEYLLIPLLLEDFKGIPDELESLNGKKVDNPDKLISGILNGGNVLFLCERDEAWLFSFPKDLQRSIQEPVNEGVVRGPHDGFVENLDTNISQLRLRIKSPEFKVKYHELGDKTKTKTAVIYMKGIADEKIVKEVERRLSYISTDMILSPGYIEEFIEDDPFSLFPQLINTERPDRAMANLMEGRIIIIGEGSPTALILPVTFFAFYQSSDDYNSRWIPSTFIRMLRYVSFLIAITLPAFYIAIIAYHLEVIPHELILPLKGSVEGIPYPPLLEAFFMEITIELIREAGIRLPKPIGQTIGIVGGLVIGDAVVSAGLISNIMIVIVALTAISAFVVPSNEMSTTVRLIRFPLMIMASILGFVGLTFGLIFVFIKLCKLESFGVPYFSPLAPLQVRDLKDTFLRMPLWKMDERPRNSLTVNIKRQRDSRGWKKNEPR</sequence>
<comment type="similarity">
    <text evidence="2 4">Belongs to the GerABKA family.</text>
</comment>
<gene>
    <name evidence="6" type="ORF">SAMD00020551_4708</name>
</gene>
<evidence type="ECO:0000256" key="4">
    <source>
        <dbReference type="PIRNR" id="PIRNR005690"/>
    </source>
</evidence>
<dbReference type="EMBL" id="BASE01000127">
    <property type="protein sequence ID" value="GAM16495.1"/>
    <property type="molecule type" value="Genomic_DNA"/>
</dbReference>
<organism evidence="6 7">
    <name type="scientific">Mesobacillus selenatarsenatis (strain DSM 18680 / JCM 14380 / FERM P-15431 / SF-1)</name>
    <dbReference type="NCBI Taxonomy" id="1321606"/>
    <lineage>
        <taxon>Bacteria</taxon>
        <taxon>Bacillati</taxon>
        <taxon>Bacillota</taxon>
        <taxon>Bacilli</taxon>
        <taxon>Bacillales</taxon>
        <taxon>Bacillaceae</taxon>
        <taxon>Mesobacillus</taxon>
    </lineage>
</organism>
<dbReference type="Proteomes" id="UP000031014">
    <property type="component" value="Unassembled WGS sequence"/>
</dbReference>
<evidence type="ECO:0000313" key="6">
    <source>
        <dbReference type="EMBL" id="GAM16495.1"/>
    </source>
</evidence>
<dbReference type="InterPro" id="IPR004995">
    <property type="entry name" value="Spore_Ger"/>
</dbReference>
<reference evidence="6 7" key="1">
    <citation type="submission" date="2013-06" db="EMBL/GenBank/DDBJ databases">
        <title>Whole genome shotgun sequence of Bacillus selenatarsenatis SF-1.</title>
        <authorList>
            <person name="Kuroda M."/>
            <person name="Sei K."/>
            <person name="Yamashita M."/>
            <person name="Ike M."/>
        </authorList>
    </citation>
    <scope>NUCLEOTIDE SEQUENCE [LARGE SCALE GENOMIC DNA]</scope>
    <source>
        <strain evidence="6 7">SF-1</strain>
    </source>
</reference>
<comment type="caution">
    <text evidence="6">The sequence shown here is derived from an EMBL/GenBank/DDBJ whole genome shotgun (WGS) entry which is preliminary data.</text>
</comment>
<comment type="subcellular location">
    <subcellularLocation>
        <location evidence="4">Cell membrane</location>
    </subcellularLocation>
    <subcellularLocation>
        <location evidence="1">Membrane</location>
        <topology evidence="1">Multi-pass membrane protein</topology>
    </subcellularLocation>
</comment>
<feature type="transmembrane region" description="Helical" evidence="5">
    <location>
        <begin position="246"/>
        <end position="268"/>
    </location>
</feature>
<dbReference type="RefSeq" id="WP_156972752.1">
    <property type="nucleotide sequence ID" value="NZ_BASE01000127.1"/>
</dbReference>
<keyword evidence="5" id="KW-0812">Transmembrane</keyword>
<dbReference type="Pfam" id="PF03323">
    <property type="entry name" value="GerA"/>
    <property type="match status" value="1"/>
</dbReference>
<evidence type="ECO:0000256" key="3">
    <source>
        <dbReference type="ARBA" id="ARBA00023136"/>
    </source>
</evidence>
<feature type="transmembrane region" description="Helical" evidence="5">
    <location>
        <begin position="408"/>
        <end position="433"/>
    </location>
</feature>
<keyword evidence="5" id="KW-1133">Transmembrane helix</keyword>
<evidence type="ECO:0000256" key="2">
    <source>
        <dbReference type="ARBA" id="ARBA00005278"/>
    </source>
</evidence>
<dbReference type="PANTHER" id="PTHR22550:SF5">
    <property type="entry name" value="LEUCINE ZIPPER PROTEIN 4"/>
    <property type="match status" value="1"/>
</dbReference>
<dbReference type="PANTHER" id="PTHR22550">
    <property type="entry name" value="SPORE GERMINATION PROTEIN"/>
    <property type="match status" value="1"/>
</dbReference>
<accession>A0A0A8X970</accession>
<keyword evidence="3 4" id="KW-0472">Membrane</keyword>
<keyword evidence="7" id="KW-1185">Reference proteome</keyword>
<dbReference type="STRING" id="1321606.SAMD00020551_4708"/>
<proteinExistence type="inferred from homology"/>
<evidence type="ECO:0000256" key="5">
    <source>
        <dbReference type="SAM" id="Phobius"/>
    </source>
</evidence>